<evidence type="ECO:0000313" key="2">
    <source>
        <dbReference type="Proteomes" id="UP000309997"/>
    </source>
</evidence>
<keyword evidence="2" id="KW-1185">Reference proteome</keyword>
<dbReference type="Proteomes" id="UP000309997">
    <property type="component" value="Unassembled WGS sequence"/>
</dbReference>
<accession>A0ACC4ARP0</accession>
<gene>
    <name evidence="1" type="ORF">D5086_031262</name>
</gene>
<organism evidence="1 2">
    <name type="scientific">Populus alba</name>
    <name type="common">White poplar</name>
    <dbReference type="NCBI Taxonomy" id="43335"/>
    <lineage>
        <taxon>Eukaryota</taxon>
        <taxon>Viridiplantae</taxon>
        <taxon>Streptophyta</taxon>
        <taxon>Embryophyta</taxon>
        <taxon>Tracheophyta</taxon>
        <taxon>Spermatophyta</taxon>
        <taxon>Magnoliopsida</taxon>
        <taxon>eudicotyledons</taxon>
        <taxon>Gunneridae</taxon>
        <taxon>Pentapetalae</taxon>
        <taxon>rosids</taxon>
        <taxon>fabids</taxon>
        <taxon>Malpighiales</taxon>
        <taxon>Salicaceae</taxon>
        <taxon>Saliceae</taxon>
        <taxon>Populus</taxon>
    </lineage>
</organism>
<reference evidence="1 2" key="1">
    <citation type="journal article" date="2024" name="Plant Biotechnol. J.">
        <title>Genome and CRISPR/Cas9 system of a widespread forest tree (Populus alba) in the world.</title>
        <authorList>
            <person name="Liu Y.J."/>
            <person name="Jiang P.F."/>
            <person name="Han X.M."/>
            <person name="Li X.Y."/>
            <person name="Wang H.M."/>
            <person name="Wang Y.J."/>
            <person name="Wang X.X."/>
            <person name="Zeng Q.Y."/>
        </authorList>
    </citation>
    <scope>NUCLEOTIDE SEQUENCE [LARGE SCALE GENOMIC DNA]</scope>
    <source>
        <strain evidence="2">cv. PAL-ZL1</strain>
    </source>
</reference>
<name>A0ACC4ARP0_POPAL</name>
<protein>
    <submittedName>
        <fullName evidence="1">Uncharacterized protein</fullName>
    </submittedName>
</protein>
<comment type="caution">
    <text evidence="1">The sequence shown here is derived from an EMBL/GenBank/DDBJ whole genome shotgun (WGS) entry which is preliminary data.</text>
</comment>
<dbReference type="EMBL" id="RCHU02000017">
    <property type="protein sequence ID" value="KAL3568611.1"/>
    <property type="molecule type" value="Genomic_DNA"/>
</dbReference>
<proteinExistence type="predicted"/>
<evidence type="ECO:0000313" key="1">
    <source>
        <dbReference type="EMBL" id="KAL3568611.1"/>
    </source>
</evidence>
<sequence>MYVKAEPTTDVNRNTEWFTYPGVWTTYMLIVFMSWLLVLSIFGCSPGMAWTIVHCCHFAVKLIMEFGIRDNLCPVRARCEMA</sequence>